<evidence type="ECO:0000256" key="3">
    <source>
        <dbReference type="ARBA" id="ARBA00023136"/>
    </source>
</evidence>
<dbReference type="InterPro" id="IPR000996">
    <property type="entry name" value="Clathrin_L-chain"/>
</dbReference>
<dbReference type="GO" id="GO:0006886">
    <property type="term" value="P:intracellular protein transport"/>
    <property type="evidence" value="ECO:0007669"/>
    <property type="project" value="InterPro"/>
</dbReference>
<keyword evidence="9" id="KW-1185">Reference proteome</keyword>
<evidence type="ECO:0000256" key="1">
    <source>
        <dbReference type="ARBA" id="ARBA00004180"/>
    </source>
</evidence>
<evidence type="ECO:0000256" key="7">
    <source>
        <dbReference type="SAM" id="MobiDB-lite"/>
    </source>
</evidence>
<dbReference type="GO" id="GO:0030130">
    <property type="term" value="C:clathrin coat of trans-Golgi network vesicle"/>
    <property type="evidence" value="ECO:0007669"/>
    <property type="project" value="InterPro"/>
</dbReference>
<sequence>MSDDPMADFLAREKAALGDDADLFSSGQAPTAPSGMDFAAFDEPQSAPPAPVPAPGPKGIDAFPDLDDAPRGSSDVRVTGASGTDDVEREQFESAFPDLSGEVPYEAPAKPVFNALAPQPYGASPYPAAPSPAGGRSGSVLPAPRFNNTLPAQEEDTEPIKAWRAKQAEEIKGRDEKDRKRREEMKDKAEKGIDAFYEEYNRVKERNIRENKESESAFLEKMTEGIAKGTAWERVTEMISLENSQSKTIRPSVPGGSDLQRMKEILLALKREGDKAPDNQGAEELPWTDGAGRAATTRTLLDTETETLAPFFTDPQLKITYEDSKVCYKEEVSASGSGMTLDQLRTYGDQNAAREFVRGVVVSLLLADTDLAQARSDPTLQDLRTVVKALRDEAARSGCNIAKVEAHLTDVSVGTLLLYLRAVQRHPKLASGMSSIVFSETAKTNPESVPSDLIWSADIDERISDVAGRLAPTVGLIADRIDNPRAPGPSGIYNTFRGL</sequence>
<evidence type="ECO:0000256" key="5">
    <source>
        <dbReference type="ARBA" id="ARBA00023329"/>
    </source>
</evidence>
<gene>
    <name evidence="8" type="ORF">MKK02DRAFT_39376</name>
</gene>
<dbReference type="GO" id="GO:0030132">
    <property type="term" value="C:clathrin coat of coated pit"/>
    <property type="evidence" value="ECO:0007669"/>
    <property type="project" value="InterPro"/>
</dbReference>
<dbReference type="GO" id="GO:0032050">
    <property type="term" value="F:clathrin heavy chain binding"/>
    <property type="evidence" value="ECO:0007669"/>
    <property type="project" value="TreeGrafter"/>
</dbReference>
<feature type="region of interest" description="Disordered" evidence="7">
    <location>
        <begin position="117"/>
        <end position="188"/>
    </location>
</feature>
<accession>A0AA38HFH6</accession>
<feature type="region of interest" description="Disordered" evidence="7">
    <location>
        <begin position="17"/>
        <end position="87"/>
    </location>
</feature>
<dbReference type="GeneID" id="77729769"/>
<keyword evidence="5 6" id="KW-0968">Cytoplasmic vesicle</keyword>
<dbReference type="RefSeq" id="XP_052948874.1">
    <property type="nucleotide sequence ID" value="XM_053090564.1"/>
</dbReference>
<dbReference type="PANTHER" id="PTHR10639:SF7">
    <property type="entry name" value="CLATHRIN LIGHT CHAIN"/>
    <property type="match status" value="1"/>
</dbReference>
<dbReference type="GO" id="GO:0072583">
    <property type="term" value="P:clathrin-dependent endocytosis"/>
    <property type="evidence" value="ECO:0007669"/>
    <property type="project" value="TreeGrafter"/>
</dbReference>
<dbReference type="PANTHER" id="PTHR10639">
    <property type="entry name" value="CLATHRIN LIGHT CHAIN"/>
    <property type="match status" value="1"/>
</dbReference>
<comment type="caution">
    <text evidence="8">The sequence shown here is derived from an EMBL/GenBank/DDBJ whole genome shotgun (WGS) entry which is preliminary data.</text>
</comment>
<organism evidence="8 9">
    <name type="scientific">Dioszegia hungarica</name>
    <dbReference type="NCBI Taxonomy" id="4972"/>
    <lineage>
        <taxon>Eukaryota</taxon>
        <taxon>Fungi</taxon>
        <taxon>Dikarya</taxon>
        <taxon>Basidiomycota</taxon>
        <taxon>Agaricomycotina</taxon>
        <taxon>Tremellomycetes</taxon>
        <taxon>Tremellales</taxon>
        <taxon>Bulleribasidiaceae</taxon>
        <taxon>Dioszegia</taxon>
    </lineage>
</organism>
<evidence type="ECO:0000313" key="9">
    <source>
        <dbReference type="Proteomes" id="UP001164286"/>
    </source>
</evidence>
<name>A0AA38HFH6_9TREE</name>
<evidence type="ECO:0000256" key="4">
    <source>
        <dbReference type="ARBA" id="ARBA00023176"/>
    </source>
</evidence>
<protein>
    <recommendedName>
        <fullName evidence="6">Clathrin light chain</fullName>
    </recommendedName>
</protein>
<keyword evidence="4 6" id="KW-0168">Coated pit</keyword>
<keyword evidence="3 6" id="KW-0472">Membrane</keyword>
<comment type="function">
    <text evidence="6">Clathrin is the major protein of the polyhedral coat of coated pits and vesicles.</text>
</comment>
<feature type="compositionally biased region" description="Pro residues" evidence="7">
    <location>
        <begin position="46"/>
        <end position="56"/>
    </location>
</feature>
<feature type="compositionally biased region" description="Low complexity" evidence="7">
    <location>
        <begin position="117"/>
        <end position="134"/>
    </location>
</feature>
<reference evidence="8" key="1">
    <citation type="journal article" date="2022" name="G3 (Bethesda)">
        <title>High quality genome of the basidiomycete yeast Dioszegia hungarica PDD-24b-2 isolated from cloud water.</title>
        <authorList>
            <person name="Jarrige D."/>
            <person name="Haridas S."/>
            <person name="Bleykasten-Grosshans C."/>
            <person name="Joly M."/>
            <person name="Nadalig T."/>
            <person name="Sancelme M."/>
            <person name="Vuilleumier S."/>
            <person name="Grigoriev I.V."/>
            <person name="Amato P."/>
            <person name="Bringel F."/>
        </authorList>
    </citation>
    <scope>NUCLEOTIDE SEQUENCE</scope>
    <source>
        <strain evidence="8">PDD-24b-2</strain>
    </source>
</reference>
<dbReference type="GO" id="GO:0005198">
    <property type="term" value="F:structural molecule activity"/>
    <property type="evidence" value="ECO:0007669"/>
    <property type="project" value="InterPro"/>
</dbReference>
<comment type="similarity">
    <text evidence="2 6">Belongs to the clathrin light chain family.</text>
</comment>
<proteinExistence type="inferred from homology"/>
<dbReference type="EMBL" id="JAKWFO010000001">
    <property type="protein sequence ID" value="KAI9639097.1"/>
    <property type="molecule type" value="Genomic_DNA"/>
</dbReference>
<dbReference type="Pfam" id="PF01086">
    <property type="entry name" value="Clathrin_lg_ch"/>
    <property type="match status" value="1"/>
</dbReference>
<comment type="subcellular location">
    <subcellularLocation>
        <location evidence="1 6">Cytoplasmic vesicle membrane</location>
        <topology evidence="1 6">Peripheral membrane protein</topology>
        <orientation evidence="1 6">Cytoplasmic side</orientation>
    </subcellularLocation>
    <subcellularLocation>
        <location evidence="6">Membrane</location>
        <location evidence="6">Coated pit</location>
        <topology evidence="6">Peripheral membrane protein</topology>
        <orientation evidence="6">Cytoplasmic side</orientation>
    </subcellularLocation>
    <text evidence="6">Cytoplasmic face of coated pits and vesicles.</text>
</comment>
<dbReference type="Proteomes" id="UP001164286">
    <property type="component" value="Unassembled WGS sequence"/>
</dbReference>
<evidence type="ECO:0000313" key="8">
    <source>
        <dbReference type="EMBL" id="KAI9639097.1"/>
    </source>
</evidence>
<evidence type="ECO:0000256" key="2">
    <source>
        <dbReference type="ARBA" id="ARBA00005263"/>
    </source>
</evidence>
<evidence type="ECO:0000256" key="6">
    <source>
        <dbReference type="RuleBase" id="RU363137"/>
    </source>
</evidence>
<dbReference type="AlphaFoldDB" id="A0AA38HFH6"/>
<feature type="compositionally biased region" description="Basic and acidic residues" evidence="7">
    <location>
        <begin position="158"/>
        <end position="188"/>
    </location>
</feature>